<comment type="caution">
    <text evidence="1">The sequence shown here is derived from an EMBL/GenBank/DDBJ whole genome shotgun (WGS) entry which is preliminary data.</text>
</comment>
<accession>A0ABP6YCJ8</accession>
<gene>
    <name evidence="1" type="ORF">GCM10022395_31990</name>
</gene>
<dbReference type="Proteomes" id="UP001500954">
    <property type="component" value="Unassembled WGS sequence"/>
</dbReference>
<name>A0ABP6YCJ8_9FLAO</name>
<dbReference type="RefSeq" id="WP_345007422.1">
    <property type="nucleotide sequence ID" value="NZ_BAABCY010000086.1"/>
</dbReference>
<dbReference type="PANTHER" id="PTHR36452:SF1">
    <property type="entry name" value="DUF2461 DOMAIN-CONTAINING PROTEIN"/>
    <property type="match status" value="1"/>
</dbReference>
<protein>
    <submittedName>
        <fullName evidence="1">DUF2461 domain-containing protein</fullName>
    </submittedName>
</protein>
<dbReference type="InterPro" id="IPR012808">
    <property type="entry name" value="CHP02453"/>
</dbReference>
<evidence type="ECO:0000313" key="2">
    <source>
        <dbReference type="Proteomes" id="UP001500954"/>
    </source>
</evidence>
<dbReference type="InterPro" id="IPR015996">
    <property type="entry name" value="UCP028451"/>
</dbReference>
<proteinExistence type="predicted"/>
<keyword evidence="2" id="KW-1185">Reference proteome</keyword>
<dbReference type="EMBL" id="BAABCY010000086">
    <property type="protein sequence ID" value="GAA3581051.1"/>
    <property type="molecule type" value="Genomic_DNA"/>
</dbReference>
<reference evidence="2" key="1">
    <citation type="journal article" date="2019" name="Int. J. Syst. Evol. Microbiol.">
        <title>The Global Catalogue of Microorganisms (GCM) 10K type strain sequencing project: providing services to taxonomists for standard genome sequencing and annotation.</title>
        <authorList>
            <consortium name="The Broad Institute Genomics Platform"/>
            <consortium name="The Broad Institute Genome Sequencing Center for Infectious Disease"/>
            <person name="Wu L."/>
            <person name="Ma J."/>
        </authorList>
    </citation>
    <scope>NUCLEOTIDE SEQUENCE [LARGE SCALE GENOMIC DNA]</scope>
    <source>
        <strain evidence="2">JCM 17111</strain>
    </source>
</reference>
<dbReference type="PIRSF" id="PIRSF028451">
    <property type="entry name" value="UCP028451"/>
    <property type="match status" value="1"/>
</dbReference>
<organism evidence="1 2">
    <name type="scientific">Snuella lapsa</name>
    <dbReference type="NCBI Taxonomy" id="870481"/>
    <lineage>
        <taxon>Bacteria</taxon>
        <taxon>Pseudomonadati</taxon>
        <taxon>Bacteroidota</taxon>
        <taxon>Flavobacteriia</taxon>
        <taxon>Flavobacteriales</taxon>
        <taxon>Flavobacteriaceae</taxon>
        <taxon>Snuella</taxon>
    </lineage>
</organism>
<evidence type="ECO:0000313" key="1">
    <source>
        <dbReference type="EMBL" id="GAA3581051.1"/>
    </source>
</evidence>
<dbReference type="PANTHER" id="PTHR36452">
    <property type="entry name" value="CHROMOSOME 12, WHOLE GENOME SHOTGUN SEQUENCE"/>
    <property type="match status" value="1"/>
</dbReference>
<dbReference type="Pfam" id="PF09365">
    <property type="entry name" value="DUF2461"/>
    <property type="match status" value="1"/>
</dbReference>
<dbReference type="NCBIfam" id="TIGR02453">
    <property type="entry name" value="TIGR02453 family protein"/>
    <property type="match status" value="1"/>
</dbReference>
<sequence length="225" mass="26746">MSTQVPKTALDFFKNLEKNNNRDWFNDHKKEFKTIEAQVKQVYNVVMELLRKHDDIDKLKMFRIYRDVRFSKNKLPYKTHFGGAFHRTKPQLRGGYYLHIQPNNESFIATGFWEPAKEDLFHIRKEFEMDDQEIRDIINEPQFKSIWGDFVGDEVKTAPKGFSKDHKAIDLIKKKQYIFVKKFTDKEVLDANFITKVDEAFKAIRPYFDYMSDVLTTDLNGVSLI</sequence>